<sequence length="530" mass="54415">MTGPAGTGALVRLALRRDRVLLLVWIAVFAAIAAVSAKATVGLYTTEQARVQAAEMFNHTKSLTALYGKVYDPTSAGALAMVKLGGSGAVMVAVLAILLVVRHTRAEEETGRLELVAATVVGRHAPLTAAIIIALVANVALGVCTAAALVGAGLPADGSLVFGLSWASVGIAFAAIAAITTQVSSRARAARGFAIAVLGVVYVLRAVGDTASESGPRWVGWLSPIGWGQQFRPYAGNRWWVVLITTGFAAVAVAAAYLLAARRDLGAGLVREHPGPATGPRLRGPLSLAWRLQRGSLLAWASGFALLGAVFGNIASSVGDFFDSPAARDMVMALGGEKGLTDAFLATELGLVALIAAAYGITSAMRLRAEETASRAEPVLAAAVGRTRWALSHLVVALGGTTVLMVVLGLSVGFAHGARVGDLGQVGRVLGGALAQLPAIWVLVGVVVAGFGLLPRISALGWVVLVAVVVLSDLGPLLELDQWVMGLSPFTHLPKLPGSDWTLTPLLGLSAIAALMNAAGLAGFRRRDLG</sequence>
<keyword evidence="1" id="KW-0472">Membrane</keyword>
<feature type="transmembrane region" description="Helical" evidence="1">
    <location>
        <begin position="339"/>
        <end position="361"/>
    </location>
</feature>
<accession>A0A1H0FM95</accession>
<feature type="transmembrane region" description="Helical" evidence="1">
    <location>
        <begin position="129"/>
        <end position="154"/>
    </location>
</feature>
<feature type="transmembrane region" description="Helical" evidence="1">
    <location>
        <begin position="503"/>
        <end position="524"/>
    </location>
</feature>
<dbReference type="AlphaFoldDB" id="A0A1H0FM95"/>
<feature type="transmembrane region" description="Helical" evidence="1">
    <location>
        <begin position="160"/>
        <end position="180"/>
    </location>
</feature>
<evidence type="ECO:0000313" key="2">
    <source>
        <dbReference type="EMBL" id="SDN95662.1"/>
    </source>
</evidence>
<feature type="transmembrane region" description="Helical" evidence="1">
    <location>
        <begin position="459"/>
        <end position="478"/>
    </location>
</feature>
<evidence type="ECO:0000256" key="1">
    <source>
        <dbReference type="SAM" id="Phobius"/>
    </source>
</evidence>
<feature type="transmembrane region" description="Helical" evidence="1">
    <location>
        <begin position="435"/>
        <end position="454"/>
    </location>
</feature>
<keyword evidence="3" id="KW-1185">Reference proteome</keyword>
<gene>
    <name evidence="2" type="ORF">SAMN05192558_101427</name>
</gene>
<keyword evidence="1" id="KW-0812">Transmembrane</keyword>
<reference evidence="3" key="1">
    <citation type="submission" date="2016-10" db="EMBL/GenBank/DDBJ databases">
        <authorList>
            <person name="Varghese N."/>
            <person name="Submissions S."/>
        </authorList>
    </citation>
    <scope>NUCLEOTIDE SEQUENCE [LARGE SCALE GENOMIC DNA]</scope>
    <source>
        <strain evidence="3">IBRC-M 10655</strain>
    </source>
</reference>
<dbReference type="STRING" id="504798.SAMN05421871_103444"/>
<dbReference type="RefSeq" id="WP_091369137.1">
    <property type="nucleotide sequence ID" value="NZ_FNDV01000003.1"/>
</dbReference>
<keyword evidence="1" id="KW-1133">Transmembrane helix</keyword>
<feature type="transmembrane region" description="Helical" evidence="1">
    <location>
        <begin position="76"/>
        <end position="101"/>
    </location>
</feature>
<proteinExistence type="predicted"/>
<feature type="transmembrane region" description="Helical" evidence="1">
    <location>
        <begin position="297"/>
        <end position="319"/>
    </location>
</feature>
<protein>
    <submittedName>
        <fullName evidence="2">ABC-2 type transport system permease protein</fullName>
    </submittedName>
</protein>
<feature type="transmembrane region" description="Helical" evidence="1">
    <location>
        <begin position="20"/>
        <end position="37"/>
    </location>
</feature>
<feature type="transmembrane region" description="Helical" evidence="1">
    <location>
        <begin position="192"/>
        <end position="208"/>
    </location>
</feature>
<organism evidence="2 3">
    <name type="scientific">Actinokineospora alba</name>
    <dbReference type="NCBI Taxonomy" id="504798"/>
    <lineage>
        <taxon>Bacteria</taxon>
        <taxon>Bacillati</taxon>
        <taxon>Actinomycetota</taxon>
        <taxon>Actinomycetes</taxon>
        <taxon>Pseudonocardiales</taxon>
        <taxon>Pseudonocardiaceae</taxon>
        <taxon>Actinokineospora</taxon>
    </lineage>
</organism>
<dbReference type="EMBL" id="FNJB01000001">
    <property type="protein sequence ID" value="SDN95662.1"/>
    <property type="molecule type" value="Genomic_DNA"/>
</dbReference>
<feature type="transmembrane region" description="Helical" evidence="1">
    <location>
        <begin position="239"/>
        <end position="261"/>
    </location>
</feature>
<dbReference type="Proteomes" id="UP000199651">
    <property type="component" value="Unassembled WGS sequence"/>
</dbReference>
<dbReference type="OrthoDB" id="2014935at2"/>
<evidence type="ECO:0000313" key="3">
    <source>
        <dbReference type="Proteomes" id="UP000199651"/>
    </source>
</evidence>
<name>A0A1H0FM95_9PSEU</name>
<feature type="transmembrane region" description="Helical" evidence="1">
    <location>
        <begin position="394"/>
        <end position="415"/>
    </location>
</feature>